<comment type="caution">
    <text evidence="1">The sequence shown here is derived from an EMBL/GenBank/DDBJ whole genome shotgun (WGS) entry which is preliminary data.</text>
</comment>
<proteinExistence type="predicted"/>
<protein>
    <submittedName>
        <fullName evidence="1">Uncharacterized protein</fullName>
    </submittedName>
</protein>
<evidence type="ECO:0000313" key="1">
    <source>
        <dbReference type="EMBL" id="MBP2405126.1"/>
    </source>
</evidence>
<dbReference type="EMBL" id="JAGIOH010000001">
    <property type="protein sequence ID" value="MBP2405126.1"/>
    <property type="molecule type" value="Genomic_DNA"/>
</dbReference>
<keyword evidence="2" id="KW-1185">Reference proteome</keyword>
<dbReference type="Proteomes" id="UP001519291">
    <property type="component" value="Unassembled WGS sequence"/>
</dbReference>
<accession>A0ABS4Y8U9</accession>
<organism evidence="1 2">
    <name type="scientific">Streptomyces syringium</name>
    <dbReference type="NCBI Taxonomy" id="76729"/>
    <lineage>
        <taxon>Bacteria</taxon>
        <taxon>Bacillati</taxon>
        <taxon>Actinomycetota</taxon>
        <taxon>Actinomycetes</taxon>
        <taxon>Kitasatosporales</taxon>
        <taxon>Streptomycetaceae</taxon>
        <taxon>Streptomyces</taxon>
    </lineage>
</organism>
<name>A0ABS4Y8U9_9ACTN</name>
<sequence>MCSHRARDRAANSVERLNLLVADAARASRFPQCKDVG</sequence>
<gene>
    <name evidence="1" type="ORF">JO379_004595</name>
</gene>
<evidence type="ECO:0000313" key="2">
    <source>
        <dbReference type="Proteomes" id="UP001519291"/>
    </source>
</evidence>
<reference evidence="1 2" key="1">
    <citation type="submission" date="2021-03" db="EMBL/GenBank/DDBJ databases">
        <title>Sequencing the genomes of 1000 actinobacteria strains.</title>
        <authorList>
            <person name="Klenk H.-P."/>
        </authorList>
    </citation>
    <scope>NUCLEOTIDE SEQUENCE [LARGE SCALE GENOMIC DNA]</scope>
    <source>
        <strain evidence="1 2">DSM 41480</strain>
    </source>
</reference>